<reference evidence="3" key="2">
    <citation type="submission" date="2021-03" db="UniProtKB">
        <authorList>
            <consortium name="EnsemblPlants"/>
        </authorList>
    </citation>
    <scope>IDENTIFICATION</scope>
</reference>
<protein>
    <recommendedName>
        <fullName evidence="2">Integrase catalytic domain-containing protein</fullName>
    </recommendedName>
</protein>
<feature type="compositionally biased region" description="Polar residues" evidence="1">
    <location>
        <begin position="14"/>
        <end position="27"/>
    </location>
</feature>
<dbReference type="InterPro" id="IPR036397">
    <property type="entry name" value="RNaseH_sf"/>
</dbReference>
<dbReference type="InterPro" id="IPR057670">
    <property type="entry name" value="SH3_retrovirus"/>
</dbReference>
<dbReference type="EnsemblPlants" id="evm.model.07.753">
    <property type="protein sequence ID" value="cds.evm.model.07.753"/>
    <property type="gene ID" value="evm.TU.07.753"/>
</dbReference>
<proteinExistence type="predicted"/>
<evidence type="ECO:0000313" key="3">
    <source>
        <dbReference type="EnsemblPlants" id="cds.evm.model.07.753"/>
    </source>
</evidence>
<dbReference type="PROSITE" id="PS50994">
    <property type="entry name" value="INTEGRASE"/>
    <property type="match status" value="1"/>
</dbReference>
<sequence>MAGAEGDSVVSGRNGRQYSTSNIPASINPAQTPNVVVPHFGSTLNQPFTLKLDINNFTLWRTMVVAIVRGHRLDGYLKGTLPRPQEYNSVTTNVDGSESVTDEINPAFEQWIVNDQLLLGWPYGSMTKGIASEVMGCDSSSSLWSALEALYGSHSKAIMDEYRTKIQTARKHLDYLPIVLLIEARPSTSWQELQDMLLSFDSKMERLTAFSTTNKLGNNSGNPKGPTTIEEITLEIEVAQEDKVTKQVVLQGRLKDGLYQLELPSTQHQTHTAASCFKLSHFSGLVTSTKLNVNQSKTGEYQAFTRFVTDHSIAFDHSCPHTSAQNGRAERKHRHIVEMGLTLLAQASVPQNYWWDAFQTSVYLINRLPTSVLGNKTPYELVFSKQPDYRFLKVFGSACFPCLRPYQSHKFQFHSTKCVNLGYSDSHRGYKCLSSIGRLYISQHVVFNEHEFPFRHGFLNTHHVETLVSVTVPYWSASVLNSPSQTFTPGPSADDVHGGNNSQHQSPPASPLSSTSASTSQVRGSGYFDHFEMTNPPESMTEFPAPNIAPTNPDSRAAEIEMPTAEPDISAEAGGAKNLQPTHPMITRAKAGVFKPKTYLRSAKWEKIRSEPCSLEEALRHSGWNAAMKEEICVLIRNKTWKMVRRTADMNVIENKWVYREKRNVDGSFQRYKARLVAKGQGEYSSNSHGLNNRAVFSVDIDACHFGSLRAALTDFGSVGIKASGRGCLVAQRWNLLSDERCTVNWSSGKWIVYTSSSICCMIVVIMTGRHTTRSSSWCLMGCFPRNISRRGSGIRFLIRIMAWEKSFIKDDISSYVNSSLVTFTQVAFMIGRVSQEQALMRSHLNFVGIVRS</sequence>
<dbReference type="Proteomes" id="UP000596661">
    <property type="component" value="Chromosome 7"/>
</dbReference>
<dbReference type="InterPro" id="IPR039537">
    <property type="entry name" value="Retrotran_Ty1/copia-like"/>
</dbReference>
<dbReference type="SUPFAM" id="SSF53098">
    <property type="entry name" value="Ribonuclease H-like"/>
    <property type="match status" value="1"/>
</dbReference>
<dbReference type="Gramene" id="evm.model.07.753">
    <property type="protein sequence ID" value="cds.evm.model.07.753"/>
    <property type="gene ID" value="evm.TU.07.753"/>
</dbReference>
<feature type="domain" description="Integrase catalytic" evidence="2">
    <location>
        <begin position="219"/>
        <end position="386"/>
    </location>
</feature>
<dbReference type="InterPro" id="IPR012337">
    <property type="entry name" value="RNaseH-like_sf"/>
</dbReference>
<name>A0A803Q6A2_CANSA</name>
<evidence type="ECO:0000313" key="4">
    <source>
        <dbReference type="Proteomes" id="UP000596661"/>
    </source>
</evidence>
<feature type="compositionally biased region" description="Low complexity" evidence="1">
    <location>
        <begin position="511"/>
        <end position="520"/>
    </location>
</feature>
<dbReference type="EMBL" id="UZAU01000646">
    <property type="status" value="NOT_ANNOTATED_CDS"/>
    <property type="molecule type" value="Genomic_DNA"/>
</dbReference>
<accession>A0A803Q6A2</accession>
<feature type="region of interest" description="Disordered" evidence="1">
    <location>
        <begin position="1"/>
        <end position="27"/>
    </location>
</feature>
<dbReference type="InterPro" id="IPR001584">
    <property type="entry name" value="Integrase_cat-core"/>
</dbReference>
<feature type="region of interest" description="Disordered" evidence="1">
    <location>
        <begin position="486"/>
        <end position="555"/>
    </location>
</feature>
<evidence type="ECO:0000259" key="2">
    <source>
        <dbReference type="PROSITE" id="PS50994"/>
    </source>
</evidence>
<keyword evidence="4" id="KW-1185">Reference proteome</keyword>
<dbReference type="Pfam" id="PF25597">
    <property type="entry name" value="SH3_retrovirus"/>
    <property type="match status" value="1"/>
</dbReference>
<organism evidence="3 4">
    <name type="scientific">Cannabis sativa</name>
    <name type="common">Hemp</name>
    <name type="synonym">Marijuana</name>
    <dbReference type="NCBI Taxonomy" id="3483"/>
    <lineage>
        <taxon>Eukaryota</taxon>
        <taxon>Viridiplantae</taxon>
        <taxon>Streptophyta</taxon>
        <taxon>Embryophyta</taxon>
        <taxon>Tracheophyta</taxon>
        <taxon>Spermatophyta</taxon>
        <taxon>Magnoliopsida</taxon>
        <taxon>eudicotyledons</taxon>
        <taxon>Gunneridae</taxon>
        <taxon>Pentapetalae</taxon>
        <taxon>rosids</taxon>
        <taxon>fabids</taxon>
        <taxon>Rosales</taxon>
        <taxon>Cannabaceae</taxon>
        <taxon>Cannabis</taxon>
    </lineage>
</organism>
<dbReference type="GO" id="GO:0015074">
    <property type="term" value="P:DNA integration"/>
    <property type="evidence" value="ECO:0007669"/>
    <property type="project" value="InterPro"/>
</dbReference>
<evidence type="ECO:0000256" key="1">
    <source>
        <dbReference type="SAM" id="MobiDB-lite"/>
    </source>
</evidence>
<reference evidence="3" key="1">
    <citation type="submission" date="2018-11" db="EMBL/GenBank/DDBJ databases">
        <authorList>
            <person name="Grassa J C."/>
        </authorList>
    </citation>
    <scope>NUCLEOTIDE SEQUENCE [LARGE SCALE GENOMIC DNA]</scope>
</reference>
<dbReference type="PANTHER" id="PTHR42648">
    <property type="entry name" value="TRANSPOSASE, PUTATIVE-RELATED"/>
    <property type="match status" value="1"/>
</dbReference>
<dbReference type="Gene3D" id="3.30.420.10">
    <property type="entry name" value="Ribonuclease H-like superfamily/Ribonuclease H"/>
    <property type="match status" value="1"/>
</dbReference>
<dbReference type="GO" id="GO:0003676">
    <property type="term" value="F:nucleic acid binding"/>
    <property type="evidence" value="ECO:0007669"/>
    <property type="project" value="InterPro"/>
</dbReference>
<dbReference type="PANTHER" id="PTHR42648:SF26">
    <property type="entry name" value="INTEGRASE CATALYTIC DOMAIN-CONTAINING PROTEIN"/>
    <property type="match status" value="1"/>
</dbReference>
<dbReference type="AlphaFoldDB" id="A0A803Q6A2"/>